<keyword evidence="4 6" id="KW-1133">Transmembrane helix</keyword>
<accession>A0A1G9J3G8</accession>
<evidence type="ECO:0000256" key="2">
    <source>
        <dbReference type="ARBA" id="ARBA00022475"/>
    </source>
</evidence>
<keyword evidence="5 6" id="KW-0472">Membrane</keyword>
<dbReference type="CDD" id="cd13128">
    <property type="entry name" value="MATE_Wzx_like"/>
    <property type="match status" value="1"/>
</dbReference>
<dbReference type="Proteomes" id="UP000198510">
    <property type="component" value="Unassembled WGS sequence"/>
</dbReference>
<dbReference type="PANTHER" id="PTHR30250:SF11">
    <property type="entry name" value="O-ANTIGEN TRANSPORTER-RELATED"/>
    <property type="match status" value="1"/>
</dbReference>
<dbReference type="GO" id="GO:0015297">
    <property type="term" value="F:antiporter activity"/>
    <property type="evidence" value="ECO:0007669"/>
    <property type="project" value="InterPro"/>
</dbReference>
<evidence type="ECO:0000256" key="6">
    <source>
        <dbReference type="SAM" id="Phobius"/>
    </source>
</evidence>
<dbReference type="InterPro" id="IPR002797">
    <property type="entry name" value="Polysacc_synth"/>
</dbReference>
<organism evidence="7 8">
    <name type="scientific">Catalinimonas alkaloidigena</name>
    <dbReference type="NCBI Taxonomy" id="1075417"/>
    <lineage>
        <taxon>Bacteria</taxon>
        <taxon>Pseudomonadati</taxon>
        <taxon>Bacteroidota</taxon>
        <taxon>Cytophagia</taxon>
        <taxon>Cytophagales</taxon>
        <taxon>Catalimonadaceae</taxon>
        <taxon>Catalinimonas</taxon>
    </lineage>
</organism>
<feature type="transmembrane region" description="Helical" evidence="6">
    <location>
        <begin position="30"/>
        <end position="48"/>
    </location>
</feature>
<feature type="transmembrane region" description="Helical" evidence="6">
    <location>
        <begin position="413"/>
        <end position="434"/>
    </location>
</feature>
<feature type="transmembrane region" description="Helical" evidence="6">
    <location>
        <begin position="322"/>
        <end position="345"/>
    </location>
</feature>
<evidence type="ECO:0000256" key="5">
    <source>
        <dbReference type="ARBA" id="ARBA00023136"/>
    </source>
</evidence>
<dbReference type="Pfam" id="PF01943">
    <property type="entry name" value="Polysacc_synt"/>
    <property type="match status" value="1"/>
</dbReference>
<feature type="transmembrane region" description="Helical" evidence="6">
    <location>
        <begin position="357"/>
        <end position="379"/>
    </location>
</feature>
<evidence type="ECO:0000256" key="4">
    <source>
        <dbReference type="ARBA" id="ARBA00022989"/>
    </source>
</evidence>
<dbReference type="PANTHER" id="PTHR30250">
    <property type="entry name" value="PST FAMILY PREDICTED COLANIC ACID TRANSPORTER"/>
    <property type="match status" value="1"/>
</dbReference>
<dbReference type="RefSeq" id="WP_218127092.1">
    <property type="nucleotide sequence ID" value="NZ_FNFO01000005.1"/>
</dbReference>
<dbReference type="InterPro" id="IPR050833">
    <property type="entry name" value="Poly_Biosynth_Transport"/>
</dbReference>
<dbReference type="EMBL" id="FNFO01000005">
    <property type="protein sequence ID" value="SDL32058.1"/>
    <property type="molecule type" value="Genomic_DNA"/>
</dbReference>
<sequence>MWVKIKEKLRGDVELTELIINSGAAFGIKLMGVLFSYVFTFLVARFYGANALGIFSICLSSINIATIVSKLGLNTILLRLTAKYKALAQNHNIIETYQRVFALISFSSLMVTLIVCVYSDRIAIRVFDKPYLSESLKLVGLSVFPFTWMYINIEGLRGIKRVYLFSFFESLWPQLGATITLVLLFWFYPSNGENVPYLAYSIPATIAAVSSFMVLNNNISVASFSRLTLKWFGQGSKFKSLLKSSMPLLLASSLQLVMNTTDTLMLGAMQSDSEVGIFNVCVKITNITTIGLLAVNSIVAPKFAEEWGRNNLVGLQKVARQATALTFWSSLPFFVGIFLVPEFILNLFGQEFIEGKAAILIIALGQCVNIGCGSVGYILQMTEHENAFKNIILISGILNVILNFFLIPSYSYFGAALASLVATCFWNIAMSFYLKNKLGISVSIISYKFD</sequence>
<proteinExistence type="predicted"/>
<dbReference type="GO" id="GO:0042910">
    <property type="term" value="F:xenobiotic transmembrane transporter activity"/>
    <property type="evidence" value="ECO:0007669"/>
    <property type="project" value="InterPro"/>
</dbReference>
<dbReference type="STRING" id="1075417.SAMN05421823_105192"/>
<evidence type="ECO:0000256" key="1">
    <source>
        <dbReference type="ARBA" id="ARBA00004651"/>
    </source>
</evidence>
<evidence type="ECO:0000256" key="3">
    <source>
        <dbReference type="ARBA" id="ARBA00022692"/>
    </source>
</evidence>
<evidence type="ECO:0000313" key="7">
    <source>
        <dbReference type="EMBL" id="SDL32058.1"/>
    </source>
</evidence>
<comment type="subcellular location">
    <subcellularLocation>
        <location evidence="1">Cell membrane</location>
        <topology evidence="1">Multi-pass membrane protein</topology>
    </subcellularLocation>
</comment>
<feature type="transmembrane region" description="Helical" evidence="6">
    <location>
        <begin position="131"/>
        <end position="151"/>
    </location>
</feature>
<feature type="transmembrane region" description="Helical" evidence="6">
    <location>
        <begin position="163"/>
        <end position="188"/>
    </location>
</feature>
<reference evidence="7 8" key="1">
    <citation type="submission" date="2016-10" db="EMBL/GenBank/DDBJ databases">
        <authorList>
            <person name="de Groot N.N."/>
        </authorList>
    </citation>
    <scope>NUCLEOTIDE SEQUENCE [LARGE SCALE GENOMIC DNA]</scope>
    <source>
        <strain evidence="7 8">DSM 25186</strain>
    </source>
</reference>
<keyword evidence="2" id="KW-1003">Cell membrane</keyword>
<dbReference type="AlphaFoldDB" id="A0A1G9J3G8"/>
<evidence type="ECO:0000313" key="8">
    <source>
        <dbReference type="Proteomes" id="UP000198510"/>
    </source>
</evidence>
<keyword evidence="8" id="KW-1185">Reference proteome</keyword>
<dbReference type="GO" id="GO:0005886">
    <property type="term" value="C:plasma membrane"/>
    <property type="evidence" value="ECO:0007669"/>
    <property type="project" value="UniProtKB-SubCell"/>
</dbReference>
<feature type="transmembrane region" description="Helical" evidence="6">
    <location>
        <begin position="54"/>
        <end position="80"/>
    </location>
</feature>
<feature type="transmembrane region" description="Helical" evidence="6">
    <location>
        <begin position="391"/>
        <end position="407"/>
    </location>
</feature>
<feature type="transmembrane region" description="Helical" evidence="6">
    <location>
        <begin position="100"/>
        <end position="119"/>
    </location>
</feature>
<protein>
    <submittedName>
        <fullName evidence="7">Membrane protein involved in the export of O-antigen and teichoic acid</fullName>
    </submittedName>
</protein>
<gene>
    <name evidence="7" type="ORF">SAMN05421823_105192</name>
</gene>
<name>A0A1G9J3G8_9BACT</name>
<keyword evidence="3 6" id="KW-0812">Transmembrane</keyword>
<feature type="transmembrane region" description="Helical" evidence="6">
    <location>
        <begin position="200"/>
        <end position="219"/>
    </location>
</feature>